<organism evidence="2 3">
    <name type="scientific">Candidatus Thiothrix singaporensis</name>
    <dbReference type="NCBI Taxonomy" id="2799669"/>
    <lineage>
        <taxon>Bacteria</taxon>
        <taxon>Pseudomonadati</taxon>
        <taxon>Pseudomonadota</taxon>
        <taxon>Gammaproteobacteria</taxon>
        <taxon>Thiotrichales</taxon>
        <taxon>Thiotrichaceae</taxon>
        <taxon>Thiothrix</taxon>
    </lineage>
</organism>
<accession>A0A7L6AZT9</accession>
<evidence type="ECO:0000313" key="3">
    <source>
        <dbReference type="Proteomes" id="UP000510621"/>
    </source>
</evidence>
<evidence type="ECO:0000313" key="2">
    <source>
        <dbReference type="EMBL" id="QLQ34352.1"/>
    </source>
</evidence>
<reference evidence="2" key="1">
    <citation type="submission" date="2020-06" db="EMBL/GenBank/DDBJ databases">
        <title>Analysis procedures for assessing recovery of high quality, complete, closed genomes from Nanopore long read metagenome sequencing.</title>
        <authorList>
            <person name="Bessarab I."/>
            <person name="Arumugam K."/>
            <person name="Haryono M."/>
            <person name="Liu X."/>
            <person name="Roy S."/>
            <person name="Zuniga-Montanez R.E."/>
            <person name="Qiu G."/>
            <person name="Drautz-Moses D.I."/>
            <person name="Law Y.Y."/>
            <person name="Wuertz S."/>
            <person name="Lauro F.M."/>
            <person name="Huson D.H."/>
            <person name="Williams R.B."/>
        </authorList>
    </citation>
    <scope>NUCLEOTIDE SEQUENCE [LARGE SCALE GENOMIC DNA]</scope>
    <source>
        <strain evidence="2">SSD2</strain>
    </source>
</reference>
<dbReference type="Gene3D" id="2.40.128.270">
    <property type="match status" value="1"/>
</dbReference>
<dbReference type="AlphaFoldDB" id="A0A7L6AZT9"/>
<dbReference type="EMBL" id="CP059265">
    <property type="protein sequence ID" value="QLQ34352.1"/>
    <property type="molecule type" value="Genomic_DNA"/>
</dbReference>
<dbReference type="InterPro" id="IPR005184">
    <property type="entry name" value="DUF306_Meta_HslJ"/>
</dbReference>
<sequence>MLPERYHRNLDGSFWRLVKLNDEAPPEKLDITIGFHNGTVAGYSGCNSYTGTFVNPTDTLFGVKGIETTKRKCEEAVCPSFVAGGNWEDKYRRRCPGLKSWKKLTPNSSCLTVLANW</sequence>
<dbReference type="Proteomes" id="UP000510621">
    <property type="component" value="Chromosome"/>
</dbReference>
<dbReference type="KEGG" id="this:HZT40_22995"/>
<proteinExistence type="predicted"/>
<keyword evidence="3" id="KW-1185">Reference proteome</keyword>
<name>A0A7L6AZT9_9GAMM</name>
<dbReference type="InterPro" id="IPR038670">
    <property type="entry name" value="HslJ-like_sf"/>
</dbReference>
<evidence type="ECO:0000259" key="1">
    <source>
        <dbReference type="Pfam" id="PF03724"/>
    </source>
</evidence>
<dbReference type="Pfam" id="PF03724">
    <property type="entry name" value="META"/>
    <property type="match status" value="1"/>
</dbReference>
<gene>
    <name evidence="2" type="ORF">HZT40_22995</name>
</gene>
<protein>
    <submittedName>
        <fullName evidence="2">META domain-containing protein</fullName>
    </submittedName>
</protein>
<feature type="domain" description="DUF306" evidence="1">
    <location>
        <begin position="9"/>
        <end position="76"/>
    </location>
</feature>